<evidence type="ECO:0000313" key="4">
    <source>
        <dbReference type="Proteomes" id="UP001374803"/>
    </source>
</evidence>
<evidence type="ECO:0000256" key="1">
    <source>
        <dbReference type="SAM" id="SignalP"/>
    </source>
</evidence>
<name>A0ABZ2L1Q8_9BACT</name>
<dbReference type="EMBL" id="CP089983">
    <property type="protein sequence ID" value="WXB02532.1"/>
    <property type="molecule type" value="Genomic_DNA"/>
</dbReference>
<keyword evidence="1" id="KW-0732">Signal</keyword>
<dbReference type="RefSeq" id="WP_394832160.1">
    <property type="nucleotide sequence ID" value="NZ_CP089929.1"/>
</dbReference>
<dbReference type="InterPro" id="IPR000639">
    <property type="entry name" value="Epox_hydrolase-like"/>
</dbReference>
<organism evidence="3 4">
    <name type="scientific">Pendulispora rubella</name>
    <dbReference type="NCBI Taxonomy" id="2741070"/>
    <lineage>
        <taxon>Bacteria</taxon>
        <taxon>Pseudomonadati</taxon>
        <taxon>Myxococcota</taxon>
        <taxon>Myxococcia</taxon>
        <taxon>Myxococcales</taxon>
        <taxon>Sorangiineae</taxon>
        <taxon>Pendulisporaceae</taxon>
        <taxon>Pendulispora</taxon>
    </lineage>
</organism>
<gene>
    <name evidence="3" type="ORF">LVJ94_37155</name>
</gene>
<dbReference type="InterPro" id="IPR050266">
    <property type="entry name" value="AB_hydrolase_sf"/>
</dbReference>
<dbReference type="SUPFAM" id="SSF53474">
    <property type="entry name" value="alpha/beta-Hydrolases"/>
    <property type="match status" value="1"/>
</dbReference>
<dbReference type="Pfam" id="PF00561">
    <property type="entry name" value="Abhydrolase_1"/>
    <property type="match status" value="1"/>
</dbReference>
<accession>A0ABZ2L1Q8</accession>
<dbReference type="InterPro" id="IPR029058">
    <property type="entry name" value="AB_hydrolase_fold"/>
</dbReference>
<dbReference type="PRINTS" id="PR00111">
    <property type="entry name" value="ABHYDROLASE"/>
</dbReference>
<dbReference type="GO" id="GO:0016787">
    <property type="term" value="F:hydrolase activity"/>
    <property type="evidence" value="ECO:0007669"/>
    <property type="project" value="UniProtKB-KW"/>
</dbReference>
<dbReference type="PROSITE" id="PS51257">
    <property type="entry name" value="PROKAR_LIPOPROTEIN"/>
    <property type="match status" value="1"/>
</dbReference>
<dbReference type="Gene3D" id="3.40.50.1820">
    <property type="entry name" value="alpha/beta hydrolase"/>
    <property type="match status" value="1"/>
</dbReference>
<proteinExistence type="predicted"/>
<dbReference type="PANTHER" id="PTHR43798:SF33">
    <property type="entry name" value="HYDROLASE, PUTATIVE (AFU_ORTHOLOGUE AFUA_2G14860)-RELATED"/>
    <property type="match status" value="1"/>
</dbReference>
<feature type="domain" description="AB hydrolase-1" evidence="2">
    <location>
        <begin position="86"/>
        <end position="210"/>
    </location>
</feature>
<dbReference type="PANTHER" id="PTHR43798">
    <property type="entry name" value="MONOACYLGLYCEROL LIPASE"/>
    <property type="match status" value="1"/>
</dbReference>
<evidence type="ECO:0000313" key="3">
    <source>
        <dbReference type="EMBL" id="WXB02532.1"/>
    </source>
</evidence>
<reference evidence="3" key="1">
    <citation type="submission" date="2021-12" db="EMBL/GenBank/DDBJ databases">
        <title>Discovery of the Pendulisporaceae a myxobacterial family with distinct sporulation behavior and unique specialized metabolism.</title>
        <authorList>
            <person name="Garcia R."/>
            <person name="Popoff A."/>
            <person name="Bader C.D."/>
            <person name="Loehr J."/>
            <person name="Walesch S."/>
            <person name="Walt C."/>
            <person name="Boldt J."/>
            <person name="Bunk B."/>
            <person name="Haeckl F.J.F.P.J."/>
            <person name="Gunesch A.P."/>
            <person name="Birkelbach J."/>
            <person name="Nuebel U."/>
            <person name="Pietschmann T."/>
            <person name="Bach T."/>
            <person name="Mueller R."/>
        </authorList>
    </citation>
    <scope>NUCLEOTIDE SEQUENCE</scope>
    <source>
        <strain evidence="3">MSr11367</strain>
    </source>
</reference>
<keyword evidence="3" id="KW-0378">Hydrolase</keyword>
<dbReference type="InterPro" id="IPR000073">
    <property type="entry name" value="AB_hydrolase_1"/>
</dbReference>
<feature type="signal peptide" evidence="1">
    <location>
        <begin position="1"/>
        <end position="25"/>
    </location>
</feature>
<evidence type="ECO:0000259" key="2">
    <source>
        <dbReference type="Pfam" id="PF00561"/>
    </source>
</evidence>
<keyword evidence="4" id="KW-1185">Reference proteome</keyword>
<sequence>MRAVSISLFACVLAGCASSPAPAPAAPTAPAPATTSSVATSEPVDDGIDYGFPVQRLPIDIEGQHVSMAYMDVAPAPSAGAANGRTIVLLHGKNFSGFYFRRVIEVLRADGYRVVVPDQVGFGKSSRPDVAYSFHWLAHNTKQLLDTLGIQRAVILGHSMGGMLATRFALLYPEKVTELVLEDPIGLEDYRSFVPYTTMDQKLKVELAANPDNVRKYFQNSYFKEWKPEYEPLVDTAARYTKLSNFPQAAKVSALTSEMIYLQPICYEFDRLRVPTLLIVGTADRTIVGKNLLKPDVVAEHGRYDRLGKETAAKIPGSKLVELPGIGHIPHVEVEERFLTEVRSFLAAKR</sequence>
<protein>
    <submittedName>
        <fullName evidence="3">Alpha/beta hydrolase</fullName>
    </submittedName>
</protein>
<dbReference type="Proteomes" id="UP001374803">
    <property type="component" value="Chromosome"/>
</dbReference>
<feature type="chain" id="PRO_5047196461" evidence="1">
    <location>
        <begin position="26"/>
        <end position="350"/>
    </location>
</feature>
<dbReference type="PRINTS" id="PR00412">
    <property type="entry name" value="EPOXHYDRLASE"/>
</dbReference>